<feature type="domain" description="ClpX-type ZB" evidence="8">
    <location>
        <begin position="1"/>
        <end position="54"/>
    </location>
</feature>
<protein>
    <recommendedName>
        <fullName evidence="6">ATP-dependent Clp protease ATP-binding subunit ClpX</fullName>
    </recommendedName>
</protein>
<dbReference type="GO" id="GO:0051603">
    <property type="term" value="P:proteolysis involved in protein catabolic process"/>
    <property type="evidence" value="ECO:0007669"/>
    <property type="project" value="TreeGrafter"/>
</dbReference>
<dbReference type="Gene3D" id="1.10.8.60">
    <property type="match status" value="1"/>
</dbReference>
<evidence type="ECO:0000256" key="1">
    <source>
        <dbReference type="ARBA" id="ARBA00022723"/>
    </source>
</evidence>
<dbReference type="GO" id="GO:0046983">
    <property type="term" value="F:protein dimerization activity"/>
    <property type="evidence" value="ECO:0007669"/>
    <property type="project" value="UniProtKB-UniRule"/>
</dbReference>
<dbReference type="EMBL" id="CP031356">
    <property type="protein sequence ID" value="AXK44522.1"/>
    <property type="molecule type" value="Genomic_DNA"/>
</dbReference>
<feature type="binding site" evidence="6 7">
    <location>
        <position position="38"/>
    </location>
    <ligand>
        <name>Zn(2+)</name>
        <dbReference type="ChEBI" id="CHEBI:29105"/>
    </ligand>
</feature>
<evidence type="ECO:0000313" key="11">
    <source>
        <dbReference type="Proteomes" id="UP000254236"/>
    </source>
</evidence>
<comment type="similarity">
    <text evidence="6 7">Belongs to the ClpX chaperone family.</text>
</comment>
<dbReference type="PROSITE" id="PS51902">
    <property type="entry name" value="CLPX_ZB"/>
    <property type="match status" value="1"/>
</dbReference>
<dbReference type="KEGG" id="bsau:DWV08_02045"/>
<dbReference type="NCBIfam" id="NF003745">
    <property type="entry name" value="PRK05342.1"/>
    <property type="match status" value="1"/>
</dbReference>
<dbReference type="SUPFAM" id="SSF52540">
    <property type="entry name" value="P-loop containing nucleoside triphosphate hydrolases"/>
    <property type="match status" value="1"/>
</dbReference>
<evidence type="ECO:0000256" key="6">
    <source>
        <dbReference type="HAMAP-Rule" id="MF_00175"/>
    </source>
</evidence>
<keyword evidence="1 6" id="KW-0479">Metal-binding</keyword>
<dbReference type="InterPro" id="IPR050052">
    <property type="entry name" value="ATP-dep_Clp_protease_ClpX"/>
</dbReference>
<dbReference type="HAMAP" id="MF_00175">
    <property type="entry name" value="ClpX"/>
    <property type="match status" value="1"/>
</dbReference>
<dbReference type="Gene3D" id="6.20.220.10">
    <property type="entry name" value="ClpX chaperone, C4-type zinc finger domain"/>
    <property type="match status" value="1"/>
</dbReference>
<reference evidence="10 12" key="2">
    <citation type="submission" date="2018-08" db="EMBL/GenBank/DDBJ databases">
        <title>Brachybacterium saurashtrense DSM 23186.</title>
        <authorList>
            <person name="Li Y."/>
        </authorList>
    </citation>
    <scope>NUCLEOTIDE SEQUENCE [LARGE SCALE GENOMIC DNA]</scope>
    <source>
        <strain evidence="10 12">DSM 23186</strain>
    </source>
</reference>
<organism evidence="10 12">
    <name type="scientific">Brachybacterium saurashtrense</name>
    <dbReference type="NCBI Taxonomy" id="556288"/>
    <lineage>
        <taxon>Bacteria</taxon>
        <taxon>Bacillati</taxon>
        <taxon>Actinomycetota</taxon>
        <taxon>Actinomycetes</taxon>
        <taxon>Micrococcales</taxon>
        <taxon>Dermabacteraceae</taxon>
        <taxon>Brachybacterium</taxon>
    </lineage>
</organism>
<keyword evidence="2 6" id="KW-0547">Nucleotide-binding</keyword>
<feature type="binding site" evidence="6 7">
    <location>
        <position position="35"/>
    </location>
    <ligand>
        <name>Zn(2+)</name>
        <dbReference type="ChEBI" id="CHEBI:29105"/>
    </ligand>
</feature>
<keyword evidence="5 6" id="KW-0143">Chaperone</keyword>
<dbReference type="InterPro" id="IPR027417">
    <property type="entry name" value="P-loop_NTPase"/>
</dbReference>
<dbReference type="GO" id="GO:0140662">
    <property type="term" value="F:ATP-dependent protein folding chaperone"/>
    <property type="evidence" value="ECO:0007669"/>
    <property type="project" value="InterPro"/>
</dbReference>
<evidence type="ECO:0000313" key="10">
    <source>
        <dbReference type="EMBL" id="RRR23134.1"/>
    </source>
</evidence>
<dbReference type="RefSeq" id="WP_115412277.1">
    <property type="nucleotide sequence ID" value="NZ_CP031356.1"/>
</dbReference>
<evidence type="ECO:0000256" key="7">
    <source>
        <dbReference type="PROSITE-ProRule" id="PRU01250"/>
    </source>
</evidence>
<dbReference type="AlphaFoldDB" id="A0A345YKS0"/>
<reference evidence="9 11" key="1">
    <citation type="submission" date="2018-07" db="EMBL/GenBank/DDBJ databases">
        <title>Brachybacterium saurashtrense DSM 23186 genome sequence.</title>
        <authorList>
            <person name="Guo L."/>
        </authorList>
    </citation>
    <scope>NUCLEOTIDE SEQUENCE [LARGE SCALE GENOMIC DNA]</scope>
    <source>
        <strain evidence="9 11">DSM 23186</strain>
    </source>
</reference>
<gene>
    <name evidence="6" type="primary">clpX</name>
    <name evidence="9" type="ORF">DWV08_02045</name>
    <name evidence="10" type="ORF">DXU92_07175</name>
</gene>
<dbReference type="GO" id="GO:0008233">
    <property type="term" value="F:peptidase activity"/>
    <property type="evidence" value="ECO:0007669"/>
    <property type="project" value="UniProtKB-KW"/>
</dbReference>
<dbReference type="GO" id="GO:0005524">
    <property type="term" value="F:ATP binding"/>
    <property type="evidence" value="ECO:0007669"/>
    <property type="project" value="UniProtKB-UniRule"/>
</dbReference>
<dbReference type="SMART" id="SM00994">
    <property type="entry name" value="zf-C4_ClpX"/>
    <property type="match status" value="1"/>
</dbReference>
<dbReference type="Pfam" id="PF10431">
    <property type="entry name" value="ClpB_D2-small"/>
    <property type="match status" value="1"/>
</dbReference>
<name>A0A345YKS0_9MICO</name>
<dbReference type="PANTHER" id="PTHR48102:SF7">
    <property type="entry name" value="ATP-DEPENDENT CLP PROTEASE ATP-BINDING SUBUNIT CLPX-LIKE, MITOCHONDRIAL"/>
    <property type="match status" value="1"/>
</dbReference>
<feature type="binding site" evidence="6 7">
    <location>
        <position position="13"/>
    </location>
    <ligand>
        <name>Zn(2+)</name>
        <dbReference type="ChEBI" id="CHEBI:29105"/>
    </ligand>
</feature>
<dbReference type="InterPro" id="IPR038366">
    <property type="entry name" value="Znf_CppX_C4_sf"/>
</dbReference>
<comment type="subunit">
    <text evidence="6">Component of the ClpX-ClpP complex. Forms a hexameric ring that, in the presence of ATP, binds to fourteen ClpP subunits assembled into a disk-like structure with a central cavity, resembling the structure of eukaryotic proteasomes.</text>
</comment>
<dbReference type="Proteomes" id="UP000254236">
    <property type="component" value="Chromosome"/>
</dbReference>
<dbReference type="NCBIfam" id="TIGR00382">
    <property type="entry name" value="clpX"/>
    <property type="match status" value="1"/>
</dbReference>
<evidence type="ECO:0000256" key="2">
    <source>
        <dbReference type="ARBA" id="ARBA00022741"/>
    </source>
</evidence>
<dbReference type="SUPFAM" id="SSF57716">
    <property type="entry name" value="Glucocorticoid receptor-like (DNA-binding domain)"/>
    <property type="match status" value="1"/>
</dbReference>
<dbReference type="CDD" id="cd19497">
    <property type="entry name" value="RecA-like_ClpX"/>
    <property type="match status" value="1"/>
</dbReference>
<dbReference type="GO" id="GO:0016887">
    <property type="term" value="F:ATP hydrolysis activity"/>
    <property type="evidence" value="ECO:0007669"/>
    <property type="project" value="InterPro"/>
</dbReference>
<feature type="binding site" evidence="6">
    <location>
        <begin position="140"/>
        <end position="147"/>
    </location>
    <ligand>
        <name>ATP</name>
        <dbReference type="ChEBI" id="CHEBI:30616"/>
    </ligand>
</feature>
<evidence type="ECO:0000256" key="4">
    <source>
        <dbReference type="ARBA" id="ARBA00022840"/>
    </source>
</evidence>
<dbReference type="PANTHER" id="PTHR48102">
    <property type="entry name" value="ATP-DEPENDENT CLP PROTEASE ATP-BINDING SUBUNIT CLPX-LIKE, MITOCHONDRIAL-RELATED"/>
    <property type="match status" value="1"/>
</dbReference>
<evidence type="ECO:0000313" key="12">
    <source>
        <dbReference type="Proteomes" id="UP000282185"/>
    </source>
</evidence>
<comment type="function">
    <text evidence="6">ATP-dependent specificity component of the Clp protease. It directs the protease to specific substrates. Can perform chaperone functions in the absence of ClpP.</text>
</comment>
<dbReference type="InterPro" id="IPR003959">
    <property type="entry name" value="ATPase_AAA_core"/>
</dbReference>
<dbReference type="InterPro" id="IPR046425">
    <property type="entry name" value="ClpX_bact"/>
</dbReference>
<dbReference type="InterPro" id="IPR003593">
    <property type="entry name" value="AAA+_ATPase"/>
</dbReference>
<keyword evidence="10" id="KW-0645">Protease</keyword>
<dbReference type="FunFam" id="1.10.8.60:FF:000002">
    <property type="entry name" value="ATP-dependent Clp protease ATP-binding subunit ClpX"/>
    <property type="match status" value="1"/>
</dbReference>
<dbReference type="InterPro" id="IPR019489">
    <property type="entry name" value="Clp_ATPase_C"/>
</dbReference>
<dbReference type="OrthoDB" id="9804062at2"/>
<dbReference type="InterPro" id="IPR059188">
    <property type="entry name" value="Znf_CLPX-like"/>
</dbReference>
<dbReference type="GO" id="GO:0008270">
    <property type="term" value="F:zinc ion binding"/>
    <property type="evidence" value="ECO:0007669"/>
    <property type="project" value="UniProtKB-UniRule"/>
</dbReference>
<dbReference type="Gene3D" id="3.40.50.300">
    <property type="entry name" value="P-loop containing nucleotide triphosphate hydrolases"/>
    <property type="match status" value="1"/>
</dbReference>
<sequence>MARSNEGGDVFKCSFCGKSQKQVERLISGPGVYICEECIELCNEIIAEEIQAAQPAPQEQAPLPAPREIHEFLEQYVVGQDPAKRALSVAVYNHYKRVRAQEAEQAAPSAKSAAEALAEDAGAAQDPIEVAKSNVMLVGPTGCGKTYLAQTLARMLDVPFAMADATALTEAGYVGEDVENILLKLLQAADYDVKRAERGIIYIDEIDKIGRKSENPSITRDVSGEGVQQALLKILEGTVAAVPPQGGRKHPHQEFIQIDTTNVLFIVAGAFAGIEDIIASRIGKRGIGFGSELHSPLEQEQLYGKLLPEDLLKFGLIPEFIGRLPVISSVSNLDRDALITILTEPRNALVKQFRKMFSLDGVELDFERSALEAIADKAIERETGARGLRAILEEALQPVMFEVPSRDDVVKVVITEGVVTEGRAPLMLTGKDAESGADEDRRERSA</sequence>
<keyword evidence="11" id="KW-1185">Reference proteome</keyword>
<dbReference type="SMART" id="SM01086">
    <property type="entry name" value="ClpB_D2-small"/>
    <property type="match status" value="1"/>
</dbReference>
<dbReference type="Pfam" id="PF07724">
    <property type="entry name" value="AAA_2"/>
    <property type="match status" value="1"/>
</dbReference>
<dbReference type="SMART" id="SM00382">
    <property type="entry name" value="AAA"/>
    <property type="match status" value="1"/>
</dbReference>
<dbReference type="Proteomes" id="UP000282185">
    <property type="component" value="Unassembled WGS sequence"/>
</dbReference>
<dbReference type="Pfam" id="PF06689">
    <property type="entry name" value="zf-C4_ClpX"/>
    <property type="match status" value="1"/>
</dbReference>
<keyword evidence="3 6" id="KW-0862">Zinc</keyword>
<dbReference type="InterPro" id="IPR004487">
    <property type="entry name" value="Clp_protease_ATP-bd_su_ClpX"/>
</dbReference>
<feature type="binding site" evidence="6 7">
    <location>
        <position position="16"/>
    </location>
    <ligand>
        <name>Zn(2+)</name>
        <dbReference type="ChEBI" id="CHEBI:29105"/>
    </ligand>
</feature>
<evidence type="ECO:0000256" key="3">
    <source>
        <dbReference type="ARBA" id="ARBA00022833"/>
    </source>
</evidence>
<dbReference type="FunFam" id="3.40.50.300:FF:000005">
    <property type="entry name" value="ATP-dependent Clp protease ATP-binding subunit ClpX"/>
    <property type="match status" value="1"/>
</dbReference>
<dbReference type="GO" id="GO:0051301">
    <property type="term" value="P:cell division"/>
    <property type="evidence" value="ECO:0007669"/>
    <property type="project" value="TreeGrafter"/>
</dbReference>
<evidence type="ECO:0000256" key="5">
    <source>
        <dbReference type="ARBA" id="ARBA00023186"/>
    </source>
</evidence>
<keyword evidence="4 6" id="KW-0067">ATP-binding</keyword>
<dbReference type="GO" id="GO:0009376">
    <property type="term" value="C:HslUV protease complex"/>
    <property type="evidence" value="ECO:0007669"/>
    <property type="project" value="TreeGrafter"/>
</dbReference>
<evidence type="ECO:0000259" key="8">
    <source>
        <dbReference type="PROSITE" id="PS51902"/>
    </source>
</evidence>
<keyword evidence="10" id="KW-0378">Hydrolase</keyword>
<proteinExistence type="inferred from homology"/>
<dbReference type="GO" id="GO:0051082">
    <property type="term" value="F:unfolded protein binding"/>
    <property type="evidence" value="ECO:0007669"/>
    <property type="project" value="UniProtKB-UniRule"/>
</dbReference>
<dbReference type="InterPro" id="IPR010603">
    <property type="entry name" value="Znf_CppX_C4"/>
</dbReference>
<evidence type="ECO:0000313" key="9">
    <source>
        <dbReference type="EMBL" id="AXK44522.1"/>
    </source>
</evidence>
<dbReference type="EMBL" id="QSWH01000003">
    <property type="protein sequence ID" value="RRR23134.1"/>
    <property type="molecule type" value="Genomic_DNA"/>
</dbReference>
<accession>A0A345YKS0</accession>